<name>A0A5J5H1Q6_9BACI</name>
<dbReference type="AlphaFoldDB" id="A0A5J5H1Q6"/>
<evidence type="ECO:0000313" key="4">
    <source>
        <dbReference type="EMBL" id="KAA9013803.1"/>
    </source>
</evidence>
<gene>
    <name evidence="4" type="ORF">F4V44_24365</name>
</gene>
<proteinExistence type="predicted"/>
<dbReference type="InterPro" id="IPR014905">
    <property type="entry name" value="HIRAN"/>
</dbReference>
<sequence>MRKRPFELWLIWQNAETRQRYHVGRLLHQDGIYTFSYEKSGYRRKLAEAMENGYRPHLAFPDTNRVYTSNKLFGPFARRLPDSRRPDYQTILKDLGLPLDCTEMDLLRASGGILATDSYEFVSPIFVEENQFYLDFFVAGWRYYDGESMIDQLRRGDTVDFTWDPTNPKDHKAVSVLTVGGEKLGFIPAFYSGWMFEVIQKKCRYEARIEEMHPKAVPHRKVNISIVGEINESVDIDEVLNDKEQLRLVMC</sequence>
<evidence type="ECO:0000259" key="3">
    <source>
        <dbReference type="SMART" id="SM00910"/>
    </source>
</evidence>
<protein>
    <submittedName>
        <fullName evidence="4">DNA-binding protein</fullName>
    </submittedName>
</protein>
<evidence type="ECO:0000313" key="5">
    <source>
        <dbReference type="Proteomes" id="UP000326671"/>
    </source>
</evidence>
<evidence type="ECO:0000256" key="1">
    <source>
        <dbReference type="ARBA" id="ARBA00022723"/>
    </source>
</evidence>
<reference evidence="4 5" key="1">
    <citation type="submission" date="2019-09" db="EMBL/GenBank/DDBJ databases">
        <title>Whole genome sequences of isolates from the Mars Exploration Rovers.</title>
        <authorList>
            <person name="Seuylemezian A."/>
            <person name="Vaishampayan P."/>
        </authorList>
    </citation>
    <scope>NUCLEOTIDE SEQUENCE [LARGE SCALE GENOMIC DNA]</scope>
    <source>
        <strain evidence="4 5">MER_TA_151</strain>
    </source>
</reference>
<dbReference type="RefSeq" id="WP_150442607.1">
    <property type="nucleotide sequence ID" value="NZ_VYKL01000048.1"/>
</dbReference>
<dbReference type="OrthoDB" id="46144at2"/>
<organism evidence="4 5">
    <name type="scientific">Niallia endozanthoxylica</name>
    <dbReference type="NCBI Taxonomy" id="2036016"/>
    <lineage>
        <taxon>Bacteria</taxon>
        <taxon>Bacillati</taxon>
        <taxon>Bacillota</taxon>
        <taxon>Bacilli</taxon>
        <taxon>Bacillales</taxon>
        <taxon>Bacillaceae</taxon>
        <taxon>Niallia</taxon>
    </lineage>
</organism>
<dbReference type="EMBL" id="VYKL01000048">
    <property type="protein sequence ID" value="KAA9013803.1"/>
    <property type="molecule type" value="Genomic_DNA"/>
</dbReference>
<dbReference type="GO" id="GO:0008270">
    <property type="term" value="F:zinc ion binding"/>
    <property type="evidence" value="ECO:0007669"/>
    <property type="project" value="InterPro"/>
</dbReference>
<accession>A0A5J5H1Q6</accession>
<keyword evidence="4" id="KW-0238">DNA-binding</keyword>
<evidence type="ECO:0000256" key="2">
    <source>
        <dbReference type="ARBA" id="ARBA00022801"/>
    </source>
</evidence>
<keyword evidence="1" id="KW-0479">Metal-binding</keyword>
<dbReference type="Pfam" id="PF08797">
    <property type="entry name" value="HIRAN"/>
    <property type="match status" value="1"/>
</dbReference>
<feature type="domain" description="HIRAN" evidence="3">
    <location>
        <begin position="131"/>
        <end position="230"/>
    </location>
</feature>
<dbReference type="Gene3D" id="3.30.70.2330">
    <property type="match status" value="1"/>
</dbReference>
<keyword evidence="5" id="KW-1185">Reference proteome</keyword>
<dbReference type="GO" id="GO:0003677">
    <property type="term" value="F:DNA binding"/>
    <property type="evidence" value="ECO:0007669"/>
    <property type="project" value="UniProtKB-KW"/>
</dbReference>
<keyword evidence="2" id="KW-0378">Hydrolase</keyword>
<dbReference type="SMART" id="SM00910">
    <property type="entry name" value="HIRAN"/>
    <property type="match status" value="1"/>
</dbReference>
<comment type="caution">
    <text evidence="4">The sequence shown here is derived from an EMBL/GenBank/DDBJ whole genome shotgun (WGS) entry which is preliminary data.</text>
</comment>
<dbReference type="Proteomes" id="UP000326671">
    <property type="component" value="Unassembled WGS sequence"/>
</dbReference>
<dbReference type="GO" id="GO:0016818">
    <property type="term" value="F:hydrolase activity, acting on acid anhydrides, in phosphorus-containing anhydrides"/>
    <property type="evidence" value="ECO:0007669"/>
    <property type="project" value="InterPro"/>
</dbReference>